<feature type="transmembrane region" description="Helical" evidence="4">
    <location>
        <begin position="294"/>
        <end position="313"/>
    </location>
</feature>
<dbReference type="PANTHER" id="PTHR43547">
    <property type="entry name" value="TWO-COMPONENT HISTIDINE KINASE"/>
    <property type="match status" value="1"/>
</dbReference>
<dbReference type="InterPro" id="IPR004358">
    <property type="entry name" value="Sig_transdc_His_kin-like_C"/>
</dbReference>
<dbReference type="GO" id="GO:0000155">
    <property type="term" value="F:phosphorelay sensor kinase activity"/>
    <property type="evidence" value="ECO:0007669"/>
    <property type="project" value="InterPro"/>
</dbReference>
<evidence type="ECO:0000256" key="3">
    <source>
        <dbReference type="ARBA" id="ARBA00022553"/>
    </source>
</evidence>
<keyword evidence="4" id="KW-1133">Transmembrane helix</keyword>
<keyword evidence="4" id="KW-0812">Transmembrane</keyword>
<dbReference type="EC" id="2.7.13.3" evidence="2"/>
<evidence type="ECO:0000256" key="4">
    <source>
        <dbReference type="SAM" id="Phobius"/>
    </source>
</evidence>
<dbReference type="InterPro" id="IPR011990">
    <property type="entry name" value="TPR-like_helical_dom_sf"/>
</dbReference>
<keyword evidence="3" id="KW-0597">Phosphoprotein</keyword>
<dbReference type="AlphaFoldDB" id="A0A1B9Y1Z3"/>
<dbReference type="InterPro" id="IPR003594">
    <property type="entry name" value="HATPase_dom"/>
</dbReference>
<dbReference type="EMBL" id="MAKX01000001">
    <property type="protein sequence ID" value="OCK43845.1"/>
    <property type="molecule type" value="Genomic_DNA"/>
</dbReference>
<dbReference type="Pfam" id="PF02518">
    <property type="entry name" value="HATPase_c"/>
    <property type="match status" value="1"/>
</dbReference>
<dbReference type="STRING" id="447689.BA195_03875"/>
<dbReference type="SUPFAM" id="SSF48452">
    <property type="entry name" value="TPR-like"/>
    <property type="match status" value="1"/>
</dbReference>
<name>A0A1B9Y1Z3_9FLAO</name>
<proteinExistence type="predicted"/>
<keyword evidence="7" id="KW-1185">Reference proteome</keyword>
<accession>A0A1B9Y1Z3</accession>
<evidence type="ECO:0000313" key="6">
    <source>
        <dbReference type="EMBL" id="OCK43845.1"/>
    </source>
</evidence>
<organism evidence="6 7">
    <name type="scientific">Tenacibaculum soleae</name>
    <dbReference type="NCBI Taxonomy" id="447689"/>
    <lineage>
        <taxon>Bacteria</taxon>
        <taxon>Pseudomonadati</taxon>
        <taxon>Bacteroidota</taxon>
        <taxon>Flavobacteriia</taxon>
        <taxon>Flavobacteriales</taxon>
        <taxon>Flavobacteriaceae</taxon>
        <taxon>Tenacibaculum</taxon>
    </lineage>
</organism>
<evidence type="ECO:0000259" key="5">
    <source>
        <dbReference type="PROSITE" id="PS50109"/>
    </source>
</evidence>
<dbReference type="InterPro" id="IPR036097">
    <property type="entry name" value="HisK_dim/P_sf"/>
</dbReference>
<comment type="caution">
    <text evidence="6">The sequence shown here is derived from an EMBL/GenBank/DDBJ whole genome shotgun (WGS) entry which is preliminary data.</text>
</comment>
<dbReference type="PANTHER" id="PTHR43547:SF2">
    <property type="entry name" value="HYBRID SIGNAL TRANSDUCTION HISTIDINE KINASE C"/>
    <property type="match status" value="1"/>
</dbReference>
<dbReference type="SUPFAM" id="SSF55874">
    <property type="entry name" value="ATPase domain of HSP90 chaperone/DNA topoisomerase II/histidine kinase"/>
    <property type="match status" value="1"/>
</dbReference>
<evidence type="ECO:0000256" key="1">
    <source>
        <dbReference type="ARBA" id="ARBA00000085"/>
    </source>
</evidence>
<dbReference type="InterPro" id="IPR003661">
    <property type="entry name" value="HisK_dim/P_dom"/>
</dbReference>
<protein>
    <recommendedName>
        <fullName evidence="2">histidine kinase</fullName>
        <ecNumber evidence="2">2.7.13.3</ecNumber>
    </recommendedName>
</protein>
<sequence>MLFLFSYSLFSQTFKKQSFLDEKGKQVCEKYTGMIPCKTYVFYENKEYDSCYVFSEKSLSVVKDKESKDFFLFLRSFSAYKKGLYKNALQTVNRLNNKKLNAQKEYLLGLVHFRLKEYDNAITNIEKWIILDTLASPLYKKAMLHNLASCYLHKKNYKKAKYFFDEKFKLLNSSDTSSVIKFKTDIANVYYNQYLDDKAIPLFKEAYDLSKVFSDLELKQNTAKNMAVVEKNRKQFKESVDYYIEYGKWKDSIWSRDRIWQLTEKDKKIAVAQKQQEIAVQDEQIKRQRVVQKGLILGASGLLVFLGGLTFFYRKLKSKNKLINEQKEALNTANKTKDYLFSVVSHDLRSPINSIKRQHQKLAKHIANNDLPAIKEATKSAIAVTESTSHLLNNVLHWSLEQSNMLSFSEEKHALQPVIEQVLFDYENLAEAKNISISTNLESDIVVLVDKESLKIVIRNLIDNSIKYMDGSGSISVKTEKHSETQARIKIKDSGIGIPEEKLQKINALKDLSIDKINRSKGIGLGLLLCQTLIKKNNGALFFESQEGVSTTAIILLPLA</sequence>
<gene>
    <name evidence="6" type="ORF">BA195_03875</name>
</gene>
<dbReference type="SUPFAM" id="SSF47384">
    <property type="entry name" value="Homodimeric domain of signal transducing histidine kinase"/>
    <property type="match status" value="1"/>
</dbReference>
<dbReference type="SMART" id="SM00387">
    <property type="entry name" value="HATPase_c"/>
    <property type="match status" value="1"/>
</dbReference>
<keyword evidence="4" id="KW-0472">Membrane</keyword>
<dbReference type="Gene3D" id="3.30.565.10">
    <property type="entry name" value="Histidine kinase-like ATPase, C-terminal domain"/>
    <property type="match status" value="1"/>
</dbReference>
<dbReference type="PRINTS" id="PR00344">
    <property type="entry name" value="BCTRLSENSOR"/>
</dbReference>
<dbReference type="Gene3D" id="1.10.287.130">
    <property type="match status" value="1"/>
</dbReference>
<evidence type="ECO:0000256" key="2">
    <source>
        <dbReference type="ARBA" id="ARBA00012438"/>
    </source>
</evidence>
<dbReference type="Proteomes" id="UP000093186">
    <property type="component" value="Unassembled WGS sequence"/>
</dbReference>
<dbReference type="CDD" id="cd00082">
    <property type="entry name" value="HisKA"/>
    <property type="match status" value="1"/>
</dbReference>
<dbReference type="InterPro" id="IPR036890">
    <property type="entry name" value="HATPase_C_sf"/>
</dbReference>
<dbReference type="InterPro" id="IPR005467">
    <property type="entry name" value="His_kinase_dom"/>
</dbReference>
<evidence type="ECO:0000313" key="7">
    <source>
        <dbReference type="Proteomes" id="UP000093186"/>
    </source>
</evidence>
<feature type="domain" description="Histidine kinase" evidence="5">
    <location>
        <begin position="343"/>
        <end position="560"/>
    </location>
</feature>
<dbReference type="PROSITE" id="PS50109">
    <property type="entry name" value="HIS_KIN"/>
    <property type="match status" value="1"/>
</dbReference>
<reference evidence="6 7" key="1">
    <citation type="submission" date="2016-06" db="EMBL/GenBank/DDBJ databases">
        <title>Draft Genome Sequence of Tenacibaculum soleae UCD-KL19.</title>
        <authorList>
            <person name="Eisen J.A."/>
            <person name="Coil D.A."/>
            <person name="Lujan K.M."/>
        </authorList>
    </citation>
    <scope>NUCLEOTIDE SEQUENCE [LARGE SCALE GENOMIC DNA]</scope>
    <source>
        <strain evidence="6 7">UCD-KL19</strain>
    </source>
</reference>
<dbReference type="Gene3D" id="1.25.40.10">
    <property type="entry name" value="Tetratricopeptide repeat domain"/>
    <property type="match status" value="2"/>
</dbReference>
<comment type="catalytic activity">
    <reaction evidence="1">
        <text>ATP + protein L-histidine = ADP + protein N-phospho-L-histidine.</text>
        <dbReference type="EC" id="2.7.13.3"/>
    </reaction>
</comment>